<evidence type="ECO:0000256" key="5">
    <source>
        <dbReference type="ARBA" id="ARBA00022679"/>
    </source>
</evidence>
<name>A0ABS0T875_9STAP</name>
<evidence type="ECO:0000256" key="2">
    <source>
        <dbReference type="ARBA" id="ARBA00022448"/>
    </source>
</evidence>
<keyword evidence="7" id="KW-0418">Kinase</keyword>
<evidence type="ECO:0000313" key="9">
    <source>
        <dbReference type="EMBL" id="MBI5974954.1"/>
    </source>
</evidence>
<keyword evidence="4 9" id="KW-0762">Sugar transport</keyword>
<dbReference type="RefSeq" id="WP_198617739.1">
    <property type="nucleotide sequence ID" value="NZ_JABANU010000010.1"/>
</dbReference>
<organism evidence="9 10">
    <name type="scientific">Staphylococcus canis</name>
    <dbReference type="NCBI Taxonomy" id="2724942"/>
    <lineage>
        <taxon>Bacteria</taxon>
        <taxon>Bacillati</taxon>
        <taxon>Bacillota</taxon>
        <taxon>Bacilli</taxon>
        <taxon>Bacillales</taxon>
        <taxon>Staphylococcaceae</taxon>
        <taxon>Staphylococcus</taxon>
    </lineage>
</organism>
<reference evidence="9 10" key="1">
    <citation type="submission" date="2020-04" db="EMBL/GenBank/DDBJ databases">
        <title>Staphylococcus species from domestic dog.</title>
        <authorList>
            <person name="Paterson G.K."/>
        </authorList>
    </citation>
    <scope>NUCLEOTIDE SEQUENCE [LARGE SCALE GENOMIC DNA]</scope>
    <source>
        <strain evidence="9 10">H16/1A</strain>
    </source>
</reference>
<dbReference type="InterPro" id="IPR004701">
    <property type="entry name" value="PTS_EIIA_man-typ"/>
</dbReference>
<dbReference type="Proteomes" id="UP000751852">
    <property type="component" value="Unassembled WGS sequence"/>
</dbReference>
<evidence type="ECO:0000256" key="4">
    <source>
        <dbReference type="ARBA" id="ARBA00022597"/>
    </source>
</evidence>
<comment type="caution">
    <text evidence="9">The sequence shown here is derived from an EMBL/GenBank/DDBJ whole genome shotgun (WGS) entry which is preliminary data.</text>
</comment>
<evidence type="ECO:0000256" key="6">
    <source>
        <dbReference type="ARBA" id="ARBA00022683"/>
    </source>
</evidence>
<keyword evidence="3" id="KW-0963">Cytoplasm</keyword>
<dbReference type="CDD" id="cd00006">
    <property type="entry name" value="PTS_IIA_man"/>
    <property type="match status" value="1"/>
</dbReference>
<feature type="domain" description="PTS EIIA type-4" evidence="8">
    <location>
        <begin position="1"/>
        <end position="132"/>
    </location>
</feature>
<comment type="subcellular location">
    <subcellularLocation>
        <location evidence="1">Cytoplasm</location>
    </subcellularLocation>
</comment>
<dbReference type="SUPFAM" id="SSF53062">
    <property type="entry name" value="PTS system fructose IIA component-like"/>
    <property type="match status" value="1"/>
</dbReference>
<accession>A0ABS0T875</accession>
<keyword evidence="10" id="KW-1185">Reference proteome</keyword>
<dbReference type="PROSITE" id="PS51096">
    <property type="entry name" value="PTS_EIIA_TYPE_4"/>
    <property type="match status" value="1"/>
</dbReference>
<dbReference type="Pfam" id="PF03610">
    <property type="entry name" value="EIIA-man"/>
    <property type="match status" value="1"/>
</dbReference>
<dbReference type="PANTHER" id="PTHR33799:SF1">
    <property type="entry name" value="PTS SYSTEM MANNOSE-SPECIFIC EIIAB COMPONENT-RELATED"/>
    <property type="match status" value="1"/>
</dbReference>
<keyword evidence="2" id="KW-0813">Transport</keyword>
<gene>
    <name evidence="9" type="ORF">HHH54_04970</name>
</gene>
<proteinExistence type="predicted"/>
<evidence type="ECO:0000313" key="10">
    <source>
        <dbReference type="Proteomes" id="UP000751852"/>
    </source>
</evidence>
<dbReference type="Gene3D" id="3.40.50.510">
    <property type="entry name" value="Phosphotransferase system, mannose-type IIA component"/>
    <property type="match status" value="1"/>
</dbReference>
<sequence>MEKLILVSHGSFCEGIKDSVEMILGPQENIHTVALRPEQGQEDFEKAFKSLIEDDDKVIVFADLQGGTPANTISKLIMKGEPYQLYTGMNLPMIISYINAQMIGQPEDYAQKAKDGIINVNELLSNIDDEDE</sequence>
<evidence type="ECO:0000256" key="1">
    <source>
        <dbReference type="ARBA" id="ARBA00004496"/>
    </source>
</evidence>
<dbReference type="EMBL" id="JABANU010000010">
    <property type="protein sequence ID" value="MBI5974954.1"/>
    <property type="molecule type" value="Genomic_DNA"/>
</dbReference>
<dbReference type="PANTHER" id="PTHR33799">
    <property type="entry name" value="PTS PERMEASE-RELATED-RELATED"/>
    <property type="match status" value="1"/>
</dbReference>
<keyword evidence="5" id="KW-0808">Transferase</keyword>
<evidence type="ECO:0000256" key="7">
    <source>
        <dbReference type="ARBA" id="ARBA00022777"/>
    </source>
</evidence>
<dbReference type="InterPro" id="IPR033887">
    <property type="entry name" value="PTS_IIA_man"/>
</dbReference>
<keyword evidence="6" id="KW-0598">Phosphotransferase system</keyword>
<dbReference type="InterPro" id="IPR051471">
    <property type="entry name" value="Bacterial_PTS_sugar_comp"/>
</dbReference>
<protein>
    <submittedName>
        <fullName evidence="9">PTS sugar transporter subunit IIA</fullName>
    </submittedName>
</protein>
<dbReference type="InterPro" id="IPR036662">
    <property type="entry name" value="PTS_EIIA_man-typ_sf"/>
</dbReference>
<evidence type="ECO:0000256" key="3">
    <source>
        <dbReference type="ARBA" id="ARBA00022490"/>
    </source>
</evidence>
<evidence type="ECO:0000259" key="8">
    <source>
        <dbReference type="PROSITE" id="PS51096"/>
    </source>
</evidence>